<dbReference type="InterPro" id="IPR000340">
    <property type="entry name" value="Dual-sp_phosphatase_cat-dom"/>
</dbReference>
<evidence type="ECO:0000256" key="2">
    <source>
        <dbReference type="ARBA" id="ARBA00013064"/>
    </source>
</evidence>
<evidence type="ECO:0000256" key="4">
    <source>
        <dbReference type="ARBA" id="ARBA00022912"/>
    </source>
</evidence>
<dbReference type="PROSITE" id="PS50006">
    <property type="entry name" value="FHA_DOMAIN"/>
    <property type="match status" value="1"/>
</dbReference>
<dbReference type="Gene3D" id="3.90.190.10">
    <property type="entry name" value="Protein tyrosine phosphatase superfamily"/>
    <property type="match status" value="1"/>
</dbReference>
<dbReference type="EMBL" id="JALJOQ010000017">
    <property type="protein sequence ID" value="KAK9809657.1"/>
    <property type="molecule type" value="Genomic_DNA"/>
</dbReference>
<keyword evidence="4" id="KW-0904">Protein phosphatase</keyword>
<dbReference type="Pfam" id="PF00498">
    <property type="entry name" value="FHA"/>
    <property type="match status" value="1"/>
</dbReference>
<dbReference type="SUPFAM" id="SSF52799">
    <property type="entry name" value="(Phosphotyrosine protein) phosphatases II"/>
    <property type="match status" value="1"/>
</dbReference>
<protein>
    <recommendedName>
        <fullName evidence="2">protein-tyrosine-phosphatase</fullName>
        <ecNumber evidence="2">3.1.3.48</ecNumber>
    </recommendedName>
</protein>
<dbReference type="InterPro" id="IPR016130">
    <property type="entry name" value="Tyr_Pase_AS"/>
</dbReference>
<dbReference type="CDD" id="cd14498">
    <property type="entry name" value="DSP"/>
    <property type="match status" value="1"/>
</dbReference>
<dbReference type="Gene3D" id="2.60.200.20">
    <property type="match status" value="1"/>
</dbReference>
<gene>
    <name evidence="9" type="ORF">WJX73_001361</name>
</gene>
<name>A0AAW1PLB8_9CHLO</name>
<comment type="caution">
    <text evidence="9">The sequence shown here is derived from an EMBL/GenBank/DDBJ whole genome shotgun (WGS) entry which is preliminary data.</text>
</comment>
<proteinExistence type="inferred from homology"/>
<dbReference type="PANTHER" id="PTHR10159:SF519">
    <property type="entry name" value="DUAL SPECIFICITY PROTEIN PHOSPHATASE MPK3"/>
    <property type="match status" value="1"/>
</dbReference>
<reference evidence="9 10" key="1">
    <citation type="journal article" date="2024" name="Nat. Commun.">
        <title>Phylogenomics reveals the evolutionary origins of lichenization in chlorophyte algae.</title>
        <authorList>
            <person name="Puginier C."/>
            <person name="Libourel C."/>
            <person name="Otte J."/>
            <person name="Skaloud P."/>
            <person name="Haon M."/>
            <person name="Grisel S."/>
            <person name="Petersen M."/>
            <person name="Berrin J.G."/>
            <person name="Delaux P.M."/>
            <person name="Dal Grande F."/>
            <person name="Keller J."/>
        </authorList>
    </citation>
    <scope>NUCLEOTIDE SEQUENCE [LARGE SCALE GENOMIC DNA]</scope>
    <source>
        <strain evidence="9 10">SAG 2036</strain>
    </source>
</reference>
<feature type="region of interest" description="Disordered" evidence="5">
    <location>
        <begin position="315"/>
        <end position="375"/>
    </location>
</feature>
<evidence type="ECO:0000256" key="5">
    <source>
        <dbReference type="SAM" id="MobiDB-lite"/>
    </source>
</evidence>
<feature type="domain" description="Tyrosine specific protein phosphatases" evidence="8">
    <location>
        <begin position="197"/>
        <end position="258"/>
    </location>
</feature>
<dbReference type="InterPro" id="IPR000387">
    <property type="entry name" value="Tyr_Pase_dom"/>
</dbReference>
<feature type="compositionally biased region" description="Low complexity" evidence="5">
    <location>
        <begin position="327"/>
        <end position="336"/>
    </location>
</feature>
<evidence type="ECO:0000259" key="6">
    <source>
        <dbReference type="PROSITE" id="PS50006"/>
    </source>
</evidence>
<dbReference type="SMART" id="SM00240">
    <property type="entry name" value="FHA"/>
    <property type="match status" value="1"/>
</dbReference>
<dbReference type="Gene3D" id="3.40.250.10">
    <property type="entry name" value="Rhodanese-like domain"/>
    <property type="match status" value="1"/>
</dbReference>
<dbReference type="InterPro" id="IPR029021">
    <property type="entry name" value="Prot-tyrosine_phosphatase-like"/>
</dbReference>
<sequence>MEVKSASAEDVFQVYTALFTDPKTYVLDLRPQKEFRTLHMLQAYSVRLSANGRAVLDYSKNEYHHPWSQDCWWDKRVLIYGDDSDHKASKKHPVVAFLSKDNRAKSLAIFKPGFAVLKEAFPFLCTASIKANASKRFPAAIVPGLLYLGGWDAAEDGERQQELNIRRIVTVHNNPENLRPGARIQHLRYSLADVDTEDIAALFSPCHQYIEQARSAKHAVLVHCGAGASRSATLCIAYLMKSRGWTAEQARQHCVARRSVVAPNPGFWRALLTYEQQLGLSERNDPATGSEPAQGNGADEGVAAQVPRVAVSFMPAEAGSKRDRDAAAAGSAGVVDPHPPSSKRTRLEEADRSTGRDRREAARPQESRGDGQDSKHVAGLTLEVCREGKVLGQLLLGLKAQHQRAVIGRDATPGACDVVLEHASVSRRHAHLTAESTGGVSLTDLGSAHGTNVDGLWLRPNAPKQLRVGSILRFGGSTRFYEVKTLPLQQAVAGQ</sequence>
<dbReference type="SUPFAM" id="SSF49879">
    <property type="entry name" value="SMAD/FHA domain"/>
    <property type="match status" value="1"/>
</dbReference>
<dbReference type="PROSITE" id="PS50054">
    <property type="entry name" value="TYR_PHOSPHATASE_DUAL"/>
    <property type="match status" value="1"/>
</dbReference>
<keyword evidence="3" id="KW-0378">Hydrolase</keyword>
<dbReference type="PROSITE" id="PS50056">
    <property type="entry name" value="TYR_PHOSPHATASE_2"/>
    <property type="match status" value="1"/>
</dbReference>
<accession>A0AAW1PLB8</accession>
<dbReference type="GO" id="GO:0017017">
    <property type="term" value="F:MAP kinase tyrosine/serine/threonine phosphatase activity"/>
    <property type="evidence" value="ECO:0007669"/>
    <property type="project" value="TreeGrafter"/>
</dbReference>
<evidence type="ECO:0000313" key="9">
    <source>
        <dbReference type="EMBL" id="KAK9809657.1"/>
    </source>
</evidence>
<comment type="similarity">
    <text evidence="1">Belongs to the protein-tyrosine phosphatase family. Non-receptor class dual specificity subfamily.</text>
</comment>
<dbReference type="GO" id="GO:0043409">
    <property type="term" value="P:negative regulation of MAPK cascade"/>
    <property type="evidence" value="ECO:0007669"/>
    <property type="project" value="TreeGrafter"/>
</dbReference>
<dbReference type="AlphaFoldDB" id="A0AAW1PLB8"/>
<dbReference type="Pfam" id="PF00782">
    <property type="entry name" value="DSPc"/>
    <property type="match status" value="1"/>
</dbReference>
<dbReference type="PANTHER" id="PTHR10159">
    <property type="entry name" value="DUAL SPECIFICITY PROTEIN PHOSPHATASE"/>
    <property type="match status" value="1"/>
</dbReference>
<dbReference type="GO" id="GO:0008330">
    <property type="term" value="F:protein tyrosine/threonine phosphatase activity"/>
    <property type="evidence" value="ECO:0007669"/>
    <property type="project" value="TreeGrafter"/>
</dbReference>
<evidence type="ECO:0000256" key="3">
    <source>
        <dbReference type="ARBA" id="ARBA00022801"/>
    </source>
</evidence>
<dbReference type="GO" id="GO:0005737">
    <property type="term" value="C:cytoplasm"/>
    <property type="evidence" value="ECO:0007669"/>
    <property type="project" value="TreeGrafter"/>
</dbReference>
<feature type="domain" description="FHA" evidence="6">
    <location>
        <begin position="405"/>
        <end position="458"/>
    </location>
</feature>
<evidence type="ECO:0000256" key="1">
    <source>
        <dbReference type="ARBA" id="ARBA00008601"/>
    </source>
</evidence>
<dbReference type="SUPFAM" id="SSF52821">
    <property type="entry name" value="Rhodanese/Cell cycle control phosphatase"/>
    <property type="match status" value="1"/>
</dbReference>
<evidence type="ECO:0000259" key="8">
    <source>
        <dbReference type="PROSITE" id="PS50056"/>
    </source>
</evidence>
<feature type="domain" description="Tyrosine-protein phosphatase" evidence="7">
    <location>
        <begin position="137"/>
        <end position="280"/>
    </location>
</feature>
<dbReference type="InterPro" id="IPR020422">
    <property type="entry name" value="TYR_PHOSPHATASE_DUAL_dom"/>
</dbReference>
<keyword evidence="10" id="KW-1185">Reference proteome</keyword>
<evidence type="ECO:0000259" key="7">
    <source>
        <dbReference type="PROSITE" id="PS50054"/>
    </source>
</evidence>
<organism evidence="9 10">
    <name type="scientific">Symbiochloris irregularis</name>
    <dbReference type="NCBI Taxonomy" id="706552"/>
    <lineage>
        <taxon>Eukaryota</taxon>
        <taxon>Viridiplantae</taxon>
        <taxon>Chlorophyta</taxon>
        <taxon>core chlorophytes</taxon>
        <taxon>Trebouxiophyceae</taxon>
        <taxon>Trebouxiales</taxon>
        <taxon>Trebouxiaceae</taxon>
        <taxon>Symbiochloris</taxon>
    </lineage>
</organism>
<dbReference type="InterPro" id="IPR036873">
    <property type="entry name" value="Rhodanese-like_dom_sf"/>
</dbReference>
<dbReference type="GO" id="GO:0033550">
    <property type="term" value="F:MAP kinase tyrosine phosphatase activity"/>
    <property type="evidence" value="ECO:0007669"/>
    <property type="project" value="TreeGrafter"/>
</dbReference>
<dbReference type="EC" id="3.1.3.48" evidence="2"/>
<dbReference type="PROSITE" id="PS00383">
    <property type="entry name" value="TYR_PHOSPHATASE_1"/>
    <property type="match status" value="1"/>
</dbReference>
<dbReference type="Proteomes" id="UP001465755">
    <property type="component" value="Unassembled WGS sequence"/>
</dbReference>
<dbReference type="SMART" id="SM00195">
    <property type="entry name" value="DSPc"/>
    <property type="match status" value="1"/>
</dbReference>
<evidence type="ECO:0000313" key="10">
    <source>
        <dbReference type="Proteomes" id="UP001465755"/>
    </source>
</evidence>
<dbReference type="InterPro" id="IPR000253">
    <property type="entry name" value="FHA_dom"/>
</dbReference>
<dbReference type="InterPro" id="IPR008984">
    <property type="entry name" value="SMAD_FHA_dom_sf"/>
</dbReference>
<feature type="compositionally biased region" description="Basic and acidic residues" evidence="5">
    <location>
        <begin position="345"/>
        <end position="375"/>
    </location>
</feature>